<dbReference type="Gene3D" id="1.10.10.60">
    <property type="entry name" value="Homeodomain-like"/>
    <property type="match status" value="2"/>
</dbReference>
<feature type="domain" description="HTH araC/xylS-type" evidence="4">
    <location>
        <begin position="221"/>
        <end position="319"/>
    </location>
</feature>
<dbReference type="GO" id="GO:0003700">
    <property type="term" value="F:DNA-binding transcription factor activity"/>
    <property type="evidence" value="ECO:0007669"/>
    <property type="project" value="InterPro"/>
</dbReference>
<evidence type="ECO:0000313" key="5">
    <source>
        <dbReference type="EMBL" id="TLU95858.1"/>
    </source>
</evidence>
<dbReference type="InterPro" id="IPR009057">
    <property type="entry name" value="Homeodomain-like_sf"/>
</dbReference>
<organism evidence="5 6">
    <name type="scientific">Dyadobacter sediminis</name>
    <dbReference type="NCBI Taxonomy" id="1493691"/>
    <lineage>
        <taxon>Bacteria</taxon>
        <taxon>Pseudomonadati</taxon>
        <taxon>Bacteroidota</taxon>
        <taxon>Cytophagia</taxon>
        <taxon>Cytophagales</taxon>
        <taxon>Spirosomataceae</taxon>
        <taxon>Dyadobacter</taxon>
    </lineage>
</organism>
<accession>A0A5R9KI07</accession>
<name>A0A5R9KI07_9BACT</name>
<dbReference type="PRINTS" id="PR00032">
    <property type="entry name" value="HTHARAC"/>
</dbReference>
<protein>
    <submittedName>
        <fullName evidence="5">Helix-turn-helix transcriptional regulator</fullName>
    </submittedName>
</protein>
<dbReference type="SUPFAM" id="SSF46689">
    <property type="entry name" value="Homeodomain-like"/>
    <property type="match status" value="2"/>
</dbReference>
<keyword evidence="2" id="KW-0238">DNA-binding</keyword>
<dbReference type="PROSITE" id="PS01124">
    <property type="entry name" value="HTH_ARAC_FAMILY_2"/>
    <property type="match status" value="1"/>
</dbReference>
<evidence type="ECO:0000256" key="2">
    <source>
        <dbReference type="ARBA" id="ARBA00023125"/>
    </source>
</evidence>
<evidence type="ECO:0000256" key="3">
    <source>
        <dbReference type="ARBA" id="ARBA00023163"/>
    </source>
</evidence>
<dbReference type="SMART" id="SM00342">
    <property type="entry name" value="HTH_ARAC"/>
    <property type="match status" value="1"/>
</dbReference>
<dbReference type="InterPro" id="IPR018060">
    <property type="entry name" value="HTH_AraC"/>
</dbReference>
<dbReference type="GO" id="GO:0043565">
    <property type="term" value="F:sequence-specific DNA binding"/>
    <property type="evidence" value="ECO:0007669"/>
    <property type="project" value="InterPro"/>
</dbReference>
<dbReference type="OrthoDB" id="1156172at2"/>
<gene>
    <name evidence="5" type="ORF">FEM55_01485</name>
</gene>
<keyword evidence="6" id="KW-1185">Reference proteome</keyword>
<keyword evidence="3" id="KW-0804">Transcription</keyword>
<dbReference type="InterPro" id="IPR020449">
    <property type="entry name" value="Tscrpt_reg_AraC-type_HTH"/>
</dbReference>
<dbReference type="Pfam" id="PF12833">
    <property type="entry name" value="HTH_18"/>
    <property type="match status" value="1"/>
</dbReference>
<dbReference type="RefSeq" id="WP_138279552.1">
    <property type="nucleotide sequence ID" value="NZ_BMGE01000001.1"/>
</dbReference>
<evidence type="ECO:0000313" key="6">
    <source>
        <dbReference type="Proteomes" id="UP000309788"/>
    </source>
</evidence>
<comment type="caution">
    <text evidence="5">The sequence shown here is derived from an EMBL/GenBank/DDBJ whole genome shotgun (WGS) entry which is preliminary data.</text>
</comment>
<dbReference type="AlphaFoldDB" id="A0A5R9KI07"/>
<evidence type="ECO:0000256" key="1">
    <source>
        <dbReference type="ARBA" id="ARBA00023015"/>
    </source>
</evidence>
<dbReference type="PANTHER" id="PTHR47893:SF1">
    <property type="entry name" value="REGULATORY PROTEIN PCHR"/>
    <property type="match status" value="1"/>
</dbReference>
<reference evidence="5 6" key="1">
    <citation type="submission" date="2019-05" db="EMBL/GenBank/DDBJ databases">
        <authorList>
            <person name="Qu J.-H."/>
        </authorList>
    </citation>
    <scope>NUCLEOTIDE SEQUENCE [LARGE SCALE GENOMIC DNA]</scope>
    <source>
        <strain evidence="5 6">Z12</strain>
    </source>
</reference>
<dbReference type="Proteomes" id="UP000309788">
    <property type="component" value="Unassembled WGS sequence"/>
</dbReference>
<dbReference type="PROSITE" id="PS00041">
    <property type="entry name" value="HTH_ARAC_FAMILY_1"/>
    <property type="match status" value="1"/>
</dbReference>
<proteinExistence type="predicted"/>
<dbReference type="EMBL" id="VCEI01000011">
    <property type="protein sequence ID" value="TLU95858.1"/>
    <property type="molecule type" value="Genomic_DNA"/>
</dbReference>
<sequence>MKIAITDKGTGITQEFAMAIGATVNGRFIHIPESKGAGYLTGFSWGSDLRMMIRNYHLKEAIFIERTNELAEGQEDVIFMLGGIFPSPVLPEEPLRAEQAHMLICRHAVSTIMAMPSHTAFGSVTIAASRKYLNQLFGHIDHPVVASVLEARENFVLESGISPEIINAASDFLHQPVPESMERQYYRLKCEELLCYIFAILMQREAVPASAMHIQDIKALYAVKAHLQMHSDQPPHIAALAREAGMSEPKLRKLFKQTFGKGVFEYYQWSRMQKAAQLLREKRLTVSEVGYQLGFTNLSHFARVFEQYTGLKPKKYSAM</sequence>
<dbReference type="InterPro" id="IPR018062">
    <property type="entry name" value="HTH_AraC-typ_CS"/>
</dbReference>
<dbReference type="PANTHER" id="PTHR47893">
    <property type="entry name" value="REGULATORY PROTEIN PCHR"/>
    <property type="match status" value="1"/>
</dbReference>
<keyword evidence="1" id="KW-0805">Transcription regulation</keyword>
<dbReference type="InterPro" id="IPR053142">
    <property type="entry name" value="PchR_regulatory_protein"/>
</dbReference>
<evidence type="ECO:0000259" key="4">
    <source>
        <dbReference type="PROSITE" id="PS01124"/>
    </source>
</evidence>